<evidence type="ECO:0000256" key="13">
    <source>
        <dbReference type="HAMAP-Rule" id="MF_00445"/>
    </source>
</evidence>
<dbReference type="GO" id="GO:0042773">
    <property type="term" value="P:ATP synthesis coupled electron transport"/>
    <property type="evidence" value="ECO:0007669"/>
    <property type="project" value="InterPro"/>
</dbReference>
<dbReference type="GeneID" id="59447661"/>
<dbReference type="NCBIfam" id="TIGR01770">
    <property type="entry name" value="NDH_I_N"/>
    <property type="match status" value="1"/>
</dbReference>
<gene>
    <name evidence="13 16" type="primary">ndhB</name>
</gene>
<keyword evidence="11 13" id="KW-0793">Thylakoid</keyword>
<dbReference type="HAMAP" id="MF_00445">
    <property type="entry name" value="NDH1_NuoN_1"/>
    <property type="match status" value="1"/>
</dbReference>
<feature type="transmembrane region" description="Helical" evidence="13">
    <location>
        <begin position="22"/>
        <end position="47"/>
    </location>
</feature>
<dbReference type="GO" id="GO:0048038">
    <property type="term" value="F:quinone binding"/>
    <property type="evidence" value="ECO:0007669"/>
    <property type="project" value="UniProtKB-KW"/>
</dbReference>
<keyword evidence="2 13" id="KW-0813">Transport</keyword>
<dbReference type="InterPro" id="IPR001750">
    <property type="entry name" value="ND/Mrp_TM"/>
</dbReference>
<dbReference type="GO" id="GO:0019684">
    <property type="term" value="P:photosynthesis, light reaction"/>
    <property type="evidence" value="ECO:0007669"/>
    <property type="project" value="UniProtKB-UniRule"/>
</dbReference>
<dbReference type="NCBIfam" id="NF002701">
    <property type="entry name" value="PRK02504.1"/>
    <property type="match status" value="1"/>
</dbReference>
<feature type="transmembrane region" description="Helical" evidence="13">
    <location>
        <begin position="427"/>
        <end position="448"/>
    </location>
</feature>
<dbReference type="RefSeq" id="YP_009938933.1">
    <property type="nucleotide sequence ID" value="NC_050924.1"/>
</dbReference>
<feature type="transmembrane region" description="Helical" evidence="13">
    <location>
        <begin position="482"/>
        <end position="505"/>
    </location>
</feature>
<dbReference type="GeneID" id="59447627"/>
<proteinExistence type="inferred from homology"/>
<feature type="transmembrane region" description="Helical" evidence="13">
    <location>
        <begin position="59"/>
        <end position="79"/>
    </location>
</feature>
<keyword evidence="4 13" id="KW-0812">Transmembrane</keyword>
<evidence type="ECO:0000256" key="2">
    <source>
        <dbReference type="ARBA" id="ARBA00022448"/>
    </source>
</evidence>
<geneLocation type="chloroplast" evidence="16"/>
<evidence type="ECO:0000256" key="4">
    <source>
        <dbReference type="ARBA" id="ARBA00022692"/>
    </source>
</evidence>
<reference evidence="16" key="1">
    <citation type="submission" date="2020-08" db="EMBL/GenBank/DDBJ databases">
        <authorList>
            <person name="Du X."/>
        </authorList>
    </citation>
    <scope>NUCLEOTIDE SEQUENCE</scope>
</reference>
<reference evidence="16" key="2">
    <citation type="submission" date="2021-03" db="EMBL/GenBank/DDBJ databases">
        <title>The complete chloroplast genome of Stephania tetrandra (Menispermaceae).</title>
        <authorList>
            <person name="Cao L."/>
            <person name="Mu Z."/>
        </authorList>
    </citation>
    <scope>NUCLEOTIDE SEQUENCE</scope>
</reference>
<dbReference type="AlphaFoldDB" id="A0A7L7S2I1"/>
<evidence type="ECO:0000259" key="14">
    <source>
        <dbReference type="Pfam" id="PF00361"/>
    </source>
</evidence>
<feature type="transmembrane region" description="Helical" evidence="13">
    <location>
        <begin position="348"/>
        <end position="372"/>
    </location>
</feature>
<evidence type="ECO:0000256" key="6">
    <source>
        <dbReference type="ARBA" id="ARBA00022857"/>
    </source>
</evidence>
<evidence type="ECO:0000256" key="9">
    <source>
        <dbReference type="ARBA" id="ARBA00022989"/>
    </source>
</evidence>
<feature type="transmembrane region" description="Helical" evidence="13">
    <location>
        <begin position="223"/>
        <end position="244"/>
    </location>
</feature>
<dbReference type="InterPro" id="IPR010096">
    <property type="entry name" value="NADH-Q_OxRdtase_suN/2"/>
</dbReference>
<keyword evidence="5 13" id="KW-0874">Quinone</keyword>
<dbReference type="RefSeq" id="YP_009938948.1">
    <property type="nucleotide sequence ID" value="NC_050924.1"/>
</dbReference>
<dbReference type="EC" id="7.1.1.-" evidence="13"/>
<comment type="catalytic activity">
    <reaction evidence="13">
        <text>a plastoquinone + NADPH + (n+1) H(+)(in) = a plastoquinol + NADP(+) + n H(+)(out)</text>
        <dbReference type="Rhea" id="RHEA:42612"/>
        <dbReference type="Rhea" id="RHEA-COMP:9561"/>
        <dbReference type="Rhea" id="RHEA-COMP:9562"/>
        <dbReference type="ChEBI" id="CHEBI:15378"/>
        <dbReference type="ChEBI" id="CHEBI:17757"/>
        <dbReference type="ChEBI" id="CHEBI:57783"/>
        <dbReference type="ChEBI" id="CHEBI:58349"/>
        <dbReference type="ChEBI" id="CHEBI:62192"/>
    </reaction>
</comment>
<evidence type="ECO:0000259" key="15">
    <source>
        <dbReference type="Pfam" id="PF19530"/>
    </source>
</evidence>
<feature type="domain" description="NADH:quinone oxidoreductase/Mrp antiporter transmembrane" evidence="14">
    <location>
        <begin position="146"/>
        <end position="442"/>
    </location>
</feature>
<keyword evidence="12 13" id="KW-0472">Membrane</keyword>
<dbReference type="Pfam" id="PF00361">
    <property type="entry name" value="Proton_antipo_M"/>
    <property type="match status" value="1"/>
</dbReference>
<comment type="subunit">
    <text evidence="13">NDH is composed of at least 16 different subunits, 5 of which are encoded in the nucleus.</text>
</comment>
<keyword evidence="9 13" id="KW-1133">Transmembrane helix</keyword>
<keyword evidence="6 13" id="KW-0521">NADP</keyword>
<evidence type="ECO:0000256" key="8">
    <source>
        <dbReference type="ARBA" id="ARBA00022967"/>
    </source>
</evidence>
<evidence type="ECO:0000256" key="5">
    <source>
        <dbReference type="ARBA" id="ARBA00022719"/>
    </source>
</evidence>
<comment type="subcellular location">
    <subcellularLocation>
        <location evidence="1">Membrane</location>
        <topology evidence="1">Multi-pass membrane protein</topology>
    </subcellularLocation>
    <subcellularLocation>
        <location evidence="13">Plastid</location>
        <location evidence="13">Chloroplast thylakoid membrane</location>
        <topology evidence="13">Multi-pass membrane protein</topology>
    </subcellularLocation>
</comment>
<keyword evidence="8 13" id="KW-1278">Translocase</keyword>
<dbReference type="EMBL" id="MT859132">
    <property type="protein sequence ID" value="QNV47182.1"/>
    <property type="molecule type" value="Genomic_DNA"/>
</dbReference>
<keyword evidence="3 16" id="KW-0150">Chloroplast</keyword>
<comment type="catalytic activity">
    <reaction evidence="13">
        <text>a plastoquinone + NADH + (n+1) H(+)(in) = a plastoquinol + NAD(+) + n H(+)(out)</text>
        <dbReference type="Rhea" id="RHEA:42608"/>
        <dbReference type="Rhea" id="RHEA-COMP:9561"/>
        <dbReference type="Rhea" id="RHEA-COMP:9562"/>
        <dbReference type="ChEBI" id="CHEBI:15378"/>
        <dbReference type="ChEBI" id="CHEBI:17757"/>
        <dbReference type="ChEBI" id="CHEBI:57540"/>
        <dbReference type="ChEBI" id="CHEBI:57945"/>
        <dbReference type="ChEBI" id="CHEBI:62192"/>
    </reaction>
</comment>
<dbReference type="Pfam" id="PF19530">
    <property type="entry name" value="Ndh2_N"/>
    <property type="match status" value="1"/>
</dbReference>
<evidence type="ECO:0000256" key="12">
    <source>
        <dbReference type="ARBA" id="ARBA00023136"/>
    </source>
</evidence>
<evidence type="ECO:0000256" key="1">
    <source>
        <dbReference type="ARBA" id="ARBA00004141"/>
    </source>
</evidence>
<comment type="function">
    <text evidence="13">NDH shuttles electrons from NAD(P)H:plastoquinone, via FMN and iron-sulfur (Fe-S) centers, to quinones in the photosynthetic chain and possibly in a chloroplast respiratory chain. The immediate electron acceptor for the enzyme in this species is believed to be plastoquinone. Couples the redox reaction to proton translocation, and thus conserves the redox energy in a proton gradient.</text>
</comment>
<keyword evidence="7 13" id="KW-0618">Plastoquinone</keyword>
<accession>A0A7L7S2I1</accession>
<dbReference type="InterPro" id="IPR045693">
    <property type="entry name" value="Ndh2_N"/>
</dbReference>
<feature type="transmembrane region" description="Helical" evidence="13">
    <location>
        <begin position="295"/>
        <end position="316"/>
    </location>
</feature>
<feature type="transmembrane region" description="Helical" evidence="13">
    <location>
        <begin position="126"/>
        <end position="143"/>
    </location>
</feature>
<dbReference type="PANTHER" id="PTHR22773">
    <property type="entry name" value="NADH DEHYDROGENASE"/>
    <property type="match status" value="1"/>
</dbReference>
<dbReference type="EMBL" id="MT859132">
    <property type="protein sequence ID" value="QNV47167.1"/>
    <property type="molecule type" value="Genomic_DNA"/>
</dbReference>
<evidence type="ECO:0000256" key="11">
    <source>
        <dbReference type="ARBA" id="ARBA00023078"/>
    </source>
</evidence>
<feature type="transmembrane region" description="Helical" evidence="13">
    <location>
        <begin position="99"/>
        <end position="119"/>
    </location>
</feature>
<evidence type="ECO:0000313" key="16">
    <source>
        <dbReference type="EMBL" id="QNV47167.1"/>
    </source>
</evidence>
<evidence type="ECO:0000256" key="3">
    <source>
        <dbReference type="ARBA" id="ARBA00022528"/>
    </source>
</evidence>
<feature type="transmembrane region" description="Helical" evidence="13">
    <location>
        <begin position="393"/>
        <end position="415"/>
    </location>
</feature>
<protein>
    <recommendedName>
        <fullName evidence="13">NAD(P)H-quinone oxidoreductase subunit 2, chloroplastic</fullName>
        <ecNumber evidence="13">7.1.1.-</ecNumber>
    </recommendedName>
    <alternativeName>
        <fullName evidence="13">NAD(P)H dehydrogenase, subunit 2</fullName>
    </alternativeName>
    <alternativeName>
        <fullName evidence="13">NADH-plastoquinone oxidoreductase subunit 2</fullName>
    </alternativeName>
</protein>
<keyword evidence="10 13" id="KW-0520">NAD</keyword>
<dbReference type="GO" id="GO:0016655">
    <property type="term" value="F:oxidoreductase activity, acting on NAD(P)H, quinone or similar compound as acceptor"/>
    <property type="evidence" value="ECO:0007669"/>
    <property type="project" value="UniProtKB-UniRule"/>
</dbReference>
<dbReference type="GO" id="GO:0008137">
    <property type="term" value="F:NADH dehydrogenase (ubiquinone) activity"/>
    <property type="evidence" value="ECO:0007669"/>
    <property type="project" value="InterPro"/>
</dbReference>
<organism evidence="16">
    <name type="scientific">Stephania tetrandra</name>
    <dbReference type="NCBI Taxonomy" id="425106"/>
    <lineage>
        <taxon>Eukaryota</taxon>
        <taxon>Viridiplantae</taxon>
        <taxon>Streptophyta</taxon>
        <taxon>Embryophyta</taxon>
        <taxon>Tracheophyta</taxon>
        <taxon>Spermatophyta</taxon>
        <taxon>Magnoliopsida</taxon>
        <taxon>Ranunculales</taxon>
        <taxon>Menispermaceae</taxon>
        <taxon>Menispermoideae</taxon>
        <taxon>Cissampelideae</taxon>
        <taxon>Stephania</taxon>
    </lineage>
</organism>
<dbReference type="PRINTS" id="PR01434">
    <property type="entry name" value="NADHDHGNASE5"/>
</dbReference>
<feature type="transmembrane region" description="Helical" evidence="13">
    <location>
        <begin position="323"/>
        <end position="342"/>
    </location>
</feature>
<keyword evidence="16" id="KW-0934">Plastid</keyword>
<sequence>MIWHVQNENFILDSTRIFMKAFHLLLFNGSFIFPECILIFGLILLLMIDSTSDQKDIPWFYFISSTSLVMSIAALLFRWREEPMISFSGNFQTNNFNEIFQFLILLCSTLCIPLSVEYIECTEMAITEFLLFVLTATLGGMFLCGANDLITIFVAPECFSLCSYLLSGYTKRDVRSNEATTKYLLMGGASSSILVHGFSWLYGSSGGEIELQEIVNGLINTQMYNSPGISIALIFITVGIGFKLSPAPSHQWTPDVYEGAPTPVVAFLSVTSKVAASASATRIFDIPFYFSSNEWHLLLEILAILSMILGNLIAITQTSMKRMLAYSSIGQIGYVIIGIIVGDSNDGYASMITYMLFYISMNLGTFACIVSFGLRTGTDNIRDYAGLYTKDPFLALSLALCLLSLGGIPPLAGFFGKLHLFWCGWQAGQYFLVSIGLLTSVVSIYYYLKIIKLLMTGRNQEITPHVRNYRGSPLRSNNSIEWSMIVCVIASTIPGISMNPIIAIAQDTLF</sequence>
<evidence type="ECO:0000256" key="10">
    <source>
        <dbReference type="ARBA" id="ARBA00023027"/>
    </source>
</evidence>
<evidence type="ECO:0000256" key="7">
    <source>
        <dbReference type="ARBA" id="ARBA00022957"/>
    </source>
</evidence>
<name>A0A7L7S2I1_9MAGN</name>
<comment type="similarity">
    <text evidence="13">Belongs to the complex I subunit 2 family.</text>
</comment>
<feature type="domain" description="NAD(P)H-quinone oxidoreductase subunit 2 N-terminal" evidence="15">
    <location>
        <begin position="18"/>
        <end position="117"/>
    </location>
</feature>
<dbReference type="GO" id="GO:0009535">
    <property type="term" value="C:chloroplast thylakoid membrane"/>
    <property type="evidence" value="ECO:0007669"/>
    <property type="project" value="UniProtKB-SubCell"/>
</dbReference>